<dbReference type="GO" id="GO:0008270">
    <property type="term" value="F:zinc ion binding"/>
    <property type="evidence" value="ECO:0007669"/>
    <property type="project" value="UniProtKB-KW"/>
</dbReference>
<keyword evidence="7" id="KW-0862">Zinc</keyword>
<dbReference type="EMBL" id="CAJNOH010000067">
    <property type="protein sequence ID" value="CAF0832600.1"/>
    <property type="molecule type" value="Genomic_DNA"/>
</dbReference>
<evidence type="ECO:0000256" key="6">
    <source>
        <dbReference type="ARBA" id="ARBA00022786"/>
    </source>
</evidence>
<reference evidence="10" key="1">
    <citation type="submission" date="2021-02" db="EMBL/GenBank/DDBJ databases">
        <authorList>
            <person name="Nowell W R."/>
        </authorList>
    </citation>
    <scope>NUCLEOTIDE SEQUENCE</scope>
</reference>
<evidence type="ECO:0000256" key="7">
    <source>
        <dbReference type="ARBA" id="ARBA00022833"/>
    </source>
</evidence>
<proteinExistence type="predicted"/>
<dbReference type="SUPFAM" id="SSF57850">
    <property type="entry name" value="RING/U-box"/>
    <property type="match status" value="3"/>
</dbReference>
<accession>A0A813U5D0</accession>
<evidence type="ECO:0000256" key="3">
    <source>
        <dbReference type="ARBA" id="ARBA00022723"/>
    </source>
</evidence>
<dbReference type="SMART" id="SM00647">
    <property type="entry name" value="IBR"/>
    <property type="match status" value="2"/>
</dbReference>
<evidence type="ECO:0000313" key="11">
    <source>
        <dbReference type="EMBL" id="CAF0832600.1"/>
    </source>
</evidence>
<evidence type="ECO:0000256" key="2">
    <source>
        <dbReference type="ARBA" id="ARBA00022679"/>
    </source>
</evidence>
<evidence type="ECO:0000313" key="10">
    <source>
        <dbReference type="EMBL" id="CAF0818684.1"/>
    </source>
</evidence>
<evidence type="ECO:0000256" key="1">
    <source>
        <dbReference type="ARBA" id="ARBA00004906"/>
    </source>
</evidence>
<dbReference type="Pfam" id="PF01485">
    <property type="entry name" value="IBR"/>
    <property type="match status" value="1"/>
</dbReference>
<protein>
    <recommendedName>
        <fullName evidence="9">RING-type domain-containing protein</fullName>
    </recommendedName>
</protein>
<dbReference type="Gene3D" id="3.30.60.90">
    <property type="match status" value="1"/>
</dbReference>
<dbReference type="InterPro" id="IPR002867">
    <property type="entry name" value="IBR_dom"/>
</dbReference>
<gene>
    <name evidence="10" type="ORF">JXQ802_LOCUS5084</name>
    <name evidence="11" type="ORF">PYM288_LOCUS6164</name>
</gene>
<comment type="caution">
    <text evidence="10">The sequence shown here is derived from an EMBL/GenBank/DDBJ whole genome shotgun (WGS) entry which is preliminary data.</text>
</comment>
<keyword evidence="2" id="KW-0808">Transferase</keyword>
<name>A0A813U5D0_9BILA</name>
<keyword evidence="3" id="KW-0479">Metal-binding</keyword>
<dbReference type="InterPro" id="IPR000433">
    <property type="entry name" value="Znf_ZZ"/>
</dbReference>
<keyword evidence="8" id="KW-0175">Coiled coil</keyword>
<dbReference type="Proteomes" id="UP000663854">
    <property type="component" value="Unassembled WGS sequence"/>
</dbReference>
<keyword evidence="4" id="KW-0677">Repeat</keyword>
<dbReference type="CDD" id="cd20335">
    <property type="entry name" value="BRcat_RBR"/>
    <property type="match status" value="1"/>
</dbReference>
<dbReference type="InterPro" id="IPR043145">
    <property type="entry name" value="Znf_ZZ_sf"/>
</dbReference>
<organism evidence="10 12">
    <name type="scientific">Rotaria sordida</name>
    <dbReference type="NCBI Taxonomy" id="392033"/>
    <lineage>
        <taxon>Eukaryota</taxon>
        <taxon>Metazoa</taxon>
        <taxon>Spiralia</taxon>
        <taxon>Gnathifera</taxon>
        <taxon>Rotifera</taxon>
        <taxon>Eurotatoria</taxon>
        <taxon>Bdelloidea</taxon>
        <taxon>Philodinida</taxon>
        <taxon>Philodinidae</taxon>
        <taxon>Rotaria</taxon>
    </lineage>
</organism>
<feature type="coiled-coil region" evidence="8">
    <location>
        <begin position="937"/>
        <end position="964"/>
    </location>
</feature>
<keyword evidence="12" id="KW-1185">Reference proteome</keyword>
<evidence type="ECO:0000256" key="5">
    <source>
        <dbReference type="ARBA" id="ARBA00022771"/>
    </source>
</evidence>
<dbReference type="SMART" id="SM00291">
    <property type="entry name" value="ZnF_ZZ"/>
    <property type="match status" value="1"/>
</dbReference>
<sequence>MERSHFPGYSRCVACQDLISDKHIRHHILNCRPRSLTDYKLCVLCNKQIPIKQHSQHVATCNQQEDTLPNKKNCPNCGNILDELNSHCQSCENNDNGYSTPRASTPTQTLTEASIGMISLKNEQKKHCVLCSKDIDQSDYENHISSCSIDGYSSNDQDVQQENTSIEKTNNQRVVSNKKPTKYCILCSKDIDQSDYEDHVSYCSADENRPDNHNKKSNENIYSSQIDKNSVKELNTLKKKRTKRCVLCSKDIDQSDYEDHVASCSIDNTSSFMKPTKYSNEKPYSTLFTSQNDQDQRINSNKKQTKQCISCLQHIDQSDYKNHISSCSNNDNYSNNNKYNQKQNTSIQMERKIEKGTNSKMNRRKRCILCSKDIDQSEYEDHVASCSNNNNIDNSYDDLQYSRNDSIISSTYSNSKTEQKKKCILCSELINELEYEEHISICSYEQPNTTMQNKKISTQTNNKKRCRICSNSIPEYEYVKHVASCSSSSSSSSSSMKNLNENDHRTRLNSIEKHDKNSSNINTKQKKDCIICFKPIDLSEYESHVLACVAQTDNQLSTSSTRTNLKCLTCNRPINKQDGLYREINCHSHHNHCLVCLQRSMEEFARNGQAPVCHKSLCDYEFSRYDISLIPLERRISDRLLKLVKGQQRPHCSKCRFYIDLNQCEDFDEHVESCDDLIPCEYCQLPYPFKQLEIHASECRHDKTSYNEKLTNFILNKTKYPFTKNQIRHFIDQQSKNSHSNMDPWSIIDALAIFGSIFPYEMATRDCDVCMESCPYDDIYVFDCSDNHKLCYSCYYESCKTKMNNGEILTCALCTNPLREGELNQLRISNDELKKIRDYQIKKTFDAYSSRTRGIIKCPNQNCLWIAEAADPNERFRVTCPICNKEFCSLCNQQYHYRTTCQQLPQITQRWFFWCQTERGRYLTMRAQQDAAYATQLSDYNRQNNENENRNRDLRRRYDELMNDEKYKADNCRLCPQCKRVVQRLEGCDSMVCGQDAHGGNLQSGCGAKFNWAQAQQYNAAATPQPKQVILDLPKPENPVVHHNGVKCDHCQNDVVGIRFDCVHCPSLTYCEKCEQQATLDHSRENQFLQQQQHVFKLIMVPQEEANQL</sequence>
<comment type="pathway">
    <text evidence="1">Protein modification; protein ubiquitination.</text>
</comment>
<feature type="domain" description="RING-type" evidence="9">
    <location>
        <begin position="763"/>
        <end position="1028"/>
    </location>
</feature>
<dbReference type="PANTHER" id="PTHR22770">
    <property type="entry name" value="UBIQUITIN CONJUGATING ENZYME 7 INTERACTING PROTEIN-RELATED"/>
    <property type="match status" value="1"/>
</dbReference>
<dbReference type="InterPro" id="IPR051628">
    <property type="entry name" value="LUBAC_E3_Ligases"/>
</dbReference>
<dbReference type="Proteomes" id="UP000663870">
    <property type="component" value="Unassembled WGS sequence"/>
</dbReference>
<evidence type="ECO:0000256" key="8">
    <source>
        <dbReference type="SAM" id="Coils"/>
    </source>
</evidence>
<dbReference type="InterPro" id="IPR044066">
    <property type="entry name" value="TRIAD_supradom"/>
</dbReference>
<dbReference type="AlphaFoldDB" id="A0A813U5D0"/>
<dbReference type="EMBL" id="CAJNOL010000074">
    <property type="protein sequence ID" value="CAF0818684.1"/>
    <property type="molecule type" value="Genomic_DNA"/>
</dbReference>
<evidence type="ECO:0000313" key="12">
    <source>
        <dbReference type="Proteomes" id="UP000663870"/>
    </source>
</evidence>
<dbReference type="PROSITE" id="PS51873">
    <property type="entry name" value="TRIAD"/>
    <property type="match status" value="1"/>
</dbReference>
<keyword evidence="5" id="KW-0863">Zinc-finger</keyword>
<keyword evidence="6" id="KW-0833">Ubl conjugation pathway</keyword>
<evidence type="ECO:0000256" key="4">
    <source>
        <dbReference type="ARBA" id="ARBA00022737"/>
    </source>
</evidence>
<dbReference type="GO" id="GO:0016740">
    <property type="term" value="F:transferase activity"/>
    <property type="evidence" value="ECO:0007669"/>
    <property type="project" value="UniProtKB-KW"/>
</dbReference>
<evidence type="ECO:0000259" key="9">
    <source>
        <dbReference type="PROSITE" id="PS51873"/>
    </source>
</evidence>